<feature type="transmembrane region" description="Helical" evidence="2">
    <location>
        <begin position="37"/>
        <end position="55"/>
    </location>
</feature>
<gene>
    <name evidence="3" type="ORF">BOLC8T52234H</name>
</gene>
<dbReference type="PANTHER" id="PTHR34684:SF3">
    <property type="entry name" value="GENOME ASSEMBLY, CHROMOSOME: A03"/>
    <property type="match status" value="1"/>
</dbReference>
<keyword evidence="2" id="KW-0812">Transmembrane</keyword>
<sequence>MYRNIKVDLYEDIFINTLFINDQKTILGLTIYLSRSSFLPLSLAIFFLPLCLRFTGDPPSLSHSTGSLRFTLFARSCVQAYMRATTLPAHICFDVQCLLVLMDLETENRIASVLLREAAEHRPNSRFLTATVLGVQQLCDILLFVEAIAAQEQENERLKRKSRGKQQQHSINEERNITHQSSSDKRLYLDDDDEIESFLRSRNKRGRGSVGPRMDETVPYLPTEKVDQLQSSDTRERKVVRGDIEFAVYRCVLSECLQEEWGVLEKSPAGGGFKCGSDDLRGCGGRRGEEQNDGVMGGKKLLHQEDLLALRPSSCSACLLQ</sequence>
<reference evidence="3" key="1">
    <citation type="submission" date="2018-11" db="EMBL/GenBank/DDBJ databases">
        <authorList>
            <consortium name="Genoscope - CEA"/>
            <person name="William W."/>
        </authorList>
    </citation>
    <scope>NUCLEOTIDE SEQUENCE</scope>
</reference>
<feature type="compositionally biased region" description="Basic and acidic residues" evidence="1">
    <location>
        <begin position="171"/>
        <end position="185"/>
    </location>
</feature>
<evidence type="ECO:0000256" key="1">
    <source>
        <dbReference type="SAM" id="MobiDB-lite"/>
    </source>
</evidence>
<protein>
    <submittedName>
        <fullName evidence="3">Uncharacterized protein</fullName>
    </submittedName>
</protein>
<keyword evidence="2" id="KW-1133">Transmembrane helix</keyword>
<dbReference type="PANTHER" id="PTHR34684">
    <property type="entry name" value="OS08G0192200 PROTEIN"/>
    <property type="match status" value="1"/>
</dbReference>
<dbReference type="EMBL" id="LR031879">
    <property type="protein sequence ID" value="VDD59005.1"/>
    <property type="molecule type" value="Genomic_DNA"/>
</dbReference>
<organism evidence="3">
    <name type="scientific">Brassica oleracea</name>
    <name type="common">Wild cabbage</name>
    <dbReference type="NCBI Taxonomy" id="3712"/>
    <lineage>
        <taxon>Eukaryota</taxon>
        <taxon>Viridiplantae</taxon>
        <taxon>Streptophyta</taxon>
        <taxon>Embryophyta</taxon>
        <taxon>Tracheophyta</taxon>
        <taxon>Spermatophyta</taxon>
        <taxon>Magnoliopsida</taxon>
        <taxon>eudicotyledons</taxon>
        <taxon>Gunneridae</taxon>
        <taxon>Pentapetalae</taxon>
        <taxon>rosids</taxon>
        <taxon>malvids</taxon>
        <taxon>Brassicales</taxon>
        <taxon>Brassicaceae</taxon>
        <taxon>Brassiceae</taxon>
        <taxon>Brassica</taxon>
    </lineage>
</organism>
<keyword evidence="2" id="KW-0472">Membrane</keyword>
<accession>A0A3P6GR58</accession>
<evidence type="ECO:0000313" key="3">
    <source>
        <dbReference type="EMBL" id="VDD59005.1"/>
    </source>
</evidence>
<proteinExistence type="predicted"/>
<name>A0A3P6GR58_BRAOL</name>
<feature type="region of interest" description="Disordered" evidence="1">
    <location>
        <begin position="200"/>
        <end position="221"/>
    </location>
</feature>
<dbReference type="AlphaFoldDB" id="A0A3P6GR58"/>
<feature type="region of interest" description="Disordered" evidence="1">
    <location>
        <begin position="155"/>
        <end position="185"/>
    </location>
</feature>
<evidence type="ECO:0000256" key="2">
    <source>
        <dbReference type="SAM" id="Phobius"/>
    </source>
</evidence>